<sequence>MNREDLPQVLNWRNHPDVRQFMYTSHVITPEEHARWYARMSCQEGIWLLIFEVGAVAKGFVNISRTRCQHVADWGFYLSPDSEKGTGKLLGRAVLEYAFDELGLHKLCGQALGFNERSIRFHERLGFNREGVLRDQHCDGNGFHDVVCFGLLSSEWRCGNRQREGHQ</sequence>
<evidence type="ECO:0000313" key="3">
    <source>
        <dbReference type="Proteomes" id="UP000323161"/>
    </source>
</evidence>
<comment type="caution">
    <text evidence="2">The sequence shown here is derived from an EMBL/GenBank/DDBJ whole genome shotgun (WGS) entry which is preliminary data.</text>
</comment>
<dbReference type="PANTHER" id="PTHR43415:SF3">
    <property type="entry name" value="GNAT-FAMILY ACETYLTRANSFERASE"/>
    <property type="match status" value="1"/>
</dbReference>
<dbReference type="SUPFAM" id="SSF55729">
    <property type="entry name" value="Acyl-CoA N-acyltransferases (Nat)"/>
    <property type="match status" value="1"/>
</dbReference>
<organism evidence="2 3">
    <name type="scientific">Marinobacter salinexigens</name>
    <dbReference type="NCBI Taxonomy" id="2919747"/>
    <lineage>
        <taxon>Bacteria</taxon>
        <taxon>Pseudomonadati</taxon>
        <taxon>Pseudomonadota</taxon>
        <taxon>Gammaproteobacteria</taxon>
        <taxon>Pseudomonadales</taxon>
        <taxon>Marinobacteraceae</taxon>
        <taxon>Marinobacter</taxon>
    </lineage>
</organism>
<dbReference type="InterPro" id="IPR020036">
    <property type="entry name" value="PseH"/>
</dbReference>
<dbReference type="NCBIfam" id="TIGR03585">
    <property type="entry name" value="PseH"/>
    <property type="match status" value="1"/>
</dbReference>
<dbReference type="EC" id="2.3.1.202" evidence="2"/>
<dbReference type="EMBL" id="VTUU01000002">
    <property type="protein sequence ID" value="KAA1175191.1"/>
    <property type="molecule type" value="Genomic_DNA"/>
</dbReference>
<keyword evidence="2" id="KW-0012">Acyltransferase</keyword>
<keyword evidence="3" id="KW-1185">Reference proteome</keyword>
<dbReference type="AlphaFoldDB" id="A0A5B0VMI9"/>
<dbReference type="Gene3D" id="3.40.630.30">
    <property type="match status" value="1"/>
</dbReference>
<reference evidence="2 3" key="1">
    <citation type="submission" date="2019-08" db="EMBL/GenBank/DDBJ databases">
        <title>Marinobacter ZYF650 sp. nov., a marine bacterium isolated from seawater of the Mariana trench.</title>
        <authorList>
            <person name="Ahmad W."/>
        </authorList>
    </citation>
    <scope>NUCLEOTIDE SEQUENCE [LARGE SCALE GENOMIC DNA]</scope>
    <source>
        <strain evidence="2 3">ZYF650</strain>
    </source>
</reference>
<gene>
    <name evidence="2" type="primary">pseH</name>
    <name evidence="2" type="ORF">FWJ25_04825</name>
</gene>
<feature type="domain" description="N-acetyltransferase" evidence="1">
    <location>
        <begin position="1"/>
        <end position="153"/>
    </location>
</feature>
<dbReference type="PROSITE" id="PS51186">
    <property type="entry name" value="GNAT"/>
    <property type="match status" value="1"/>
</dbReference>
<evidence type="ECO:0000259" key="1">
    <source>
        <dbReference type="PROSITE" id="PS51186"/>
    </source>
</evidence>
<dbReference type="InterPro" id="IPR000182">
    <property type="entry name" value="GNAT_dom"/>
</dbReference>
<accession>A0A5B0VMI9</accession>
<name>A0A5B0VMI9_9GAMM</name>
<dbReference type="PANTHER" id="PTHR43415">
    <property type="entry name" value="SPERMIDINE N(1)-ACETYLTRANSFERASE"/>
    <property type="match status" value="1"/>
</dbReference>
<dbReference type="Pfam" id="PF13302">
    <property type="entry name" value="Acetyltransf_3"/>
    <property type="match status" value="1"/>
</dbReference>
<proteinExistence type="predicted"/>
<dbReference type="Proteomes" id="UP000323161">
    <property type="component" value="Unassembled WGS sequence"/>
</dbReference>
<protein>
    <submittedName>
        <fullName evidence="2">UDP-4-amino-4, 6-dideoxy-N-acetyl-beta-L-altrosamine N-acetyltransferase</fullName>
        <ecNumber evidence="2">2.3.1.202</ecNumber>
    </submittedName>
</protein>
<keyword evidence="2" id="KW-0808">Transferase</keyword>
<dbReference type="GO" id="GO:0016747">
    <property type="term" value="F:acyltransferase activity, transferring groups other than amino-acyl groups"/>
    <property type="evidence" value="ECO:0007669"/>
    <property type="project" value="InterPro"/>
</dbReference>
<evidence type="ECO:0000313" key="2">
    <source>
        <dbReference type="EMBL" id="KAA1175191.1"/>
    </source>
</evidence>
<dbReference type="InterPro" id="IPR016181">
    <property type="entry name" value="Acyl_CoA_acyltransferase"/>
</dbReference>